<sequence>MHRGRSRSAATASQWPSFISTPTLPAGMAAPSRSARSRRGRSHGVGVTIVLSSVQQVDPLMEFQIVKNGIDFVPGRTRRPRSRSHYHIRSITNPPREQHQRVSRHDDTFPWGTQIVSKKIYVETDWTRHQLFGGDRLPQIPFDAGGCWCIGIQDFNCCDHRLGAAL</sequence>
<proteinExistence type="predicted"/>
<evidence type="ECO:0000313" key="2">
    <source>
        <dbReference type="EMBL" id="JAE21638.1"/>
    </source>
</evidence>
<organism evidence="2">
    <name type="scientific">Arundo donax</name>
    <name type="common">Giant reed</name>
    <name type="synonym">Donax arundinaceus</name>
    <dbReference type="NCBI Taxonomy" id="35708"/>
    <lineage>
        <taxon>Eukaryota</taxon>
        <taxon>Viridiplantae</taxon>
        <taxon>Streptophyta</taxon>
        <taxon>Embryophyta</taxon>
        <taxon>Tracheophyta</taxon>
        <taxon>Spermatophyta</taxon>
        <taxon>Magnoliopsida</taxon>
        <taxon>Liliopsida</taxon>
        <taxon>Poales</taxon>
        <taxon>Poaceae</taxon>
        <taxon>PACMAD clade</taxon>
        <taxon>Arundinoideae</taxon>
        <taxon>Arundineae</taxon>
        <taxon>Arundo</taxon>
    </lineage>
</organism>
<feature type="compositionally biased region" description="Polar residues" evidence="1">
    <location>
        <begin position="8"/>
        <end position="23"/>
    </location>
</feature>
<evidence type="ECO:0000256" key="1">
    <source>
        <dbReference type="SAM" id="MobiDB-lite"/>
    </source>
</evidence>
<dbReference type="EMBL" id="GBRH01176258">
    <property type="protein sequence ID" value="JAE21638.1"/>
    <property type="molecule type" value="Transcribed_RNA"/>
</dbReference>
<feature type="region of interest" description="Disordered" evidence="1">
    <location>
        <begin position="1"/>
        <end position="42"/>
    </location>
</feature>
<reference evidence="2" key="1">
    <citation type="submission" date="2014-09" db="EMBL/GenBank/DDBJ databases">
        <authorList>
            <person name="Magalhaes I.L.F."/>
            <person name="Oliveira U."/>
            <person name="Santos F.R."/>
            <person name="Vidigal T.H.D.A."/>
            <person name="Brescovit A.D."/>
            <person name="Santos A.J."/>
        </authorList>
    </citation>
    <scope>NUCLEOTIDE SEQUENCE</scope>
    <source>
        <tissue evidence="2">Shoot tissue taken approximately 20 cm above the soil surface</tissue>
    </source>
</reference>
<protein>
    <submittedName>
        <fullName evidence="2">Uncharacterized protein</fullName>
    </submittedName>
</protein>
<reference evidence="2" key="2">
    <citation type="journal article" date="2015" name="Data Brief">
        <title>Shoot transcriptome of the giant reed, Arundo donax.</title>
        <authorList>
            <person name="Barrero R.A."/>
            <person name="Guerrero F.D."/>
            <person name="Moolhuijzen P."/>
            <person name="Goolsby J.A."/>
            <person name="Tidwell J."/>
            <person name="Bellgard S.E."/>
            <person name="Bellgard M.I."/>
        </authorList>
    </citation>
    <scope>NUCLEOTIDE SEQUENCE</scope>
    <source>
        <tissue evidence="2">Shoot tissue taken approximately 20 cm above the soil surface</tissue>
    </source>
</reference>
<accession>A0A0A9GLW6</accession>
<dbReference type="AlphaFoldDB" id="A0A0A9GLW6"/>
<name>A0A0A9GLW6_ARUDO</name>